<feature type="transmembrane region" description="Helical" evidence="1">
    <location>
        <begin position="490"/>
        <end position="508"/>
    </location>
</feature>
<dbReference type="AlphaFoldDB" id="A0AA45R2B4"/>
<feature type="transmembrane region" description="Helical" evidence="1">
    <location>
        <begin position="465"/>
        <end position="483"/>
    </location>
</feature>
<feature type="transmembrane region" description="Helical" evidence="1">
    <location>
        <begin position="120"/>
        <end position="139"/>
    </location>
</feature>
<feature type="transmembrane region" description="Helical" evidence="1">
    <location>
        <begin position="47"/>
        <end position="65"/>
    </location>
</feature>
<evidence type="ECO:0000313" key="2">
    <source>
        <dbReference type="EMBL" id="QUF02418.1"/>
    </source>
</evidence>
<dbReference type="Proteomes" id="UP000677152">
    <property type="component" value="Chromosome"/>
</dbReference>
<feature type="transmembrane region" description="Helical" evidence="1">
    <location>
        <begin position="72"/>
        <end position="90"/>
    </location>
</feature>
<feature type="transmembrane region" description="Helical" evidence="1">
    <location>
        <begin position="346"/>
        <end position="368"/>
    </location>
</feature>
<accession>A0AA45R2B4</accession>
<feature type="transmembrane region" description="Helical" evidence="1">
    <location>
        <begin position="388"/>
        <end position="409"/>
    </location>
</feature>
<feature type="transmembrane region" description="Helical" evidence="1">
    <location>
        <begin position="190"/>
        <end position="210"/>
    </location>
</feature>
<dbReference type="EMBL" id="CP073249">
    <property type="protein sequence ID" value="QUF02418.1"/>
    <property type="molecule type" value="Genomic_DNA"/>
</dbReference>
<keyword evidence="1" id="KW-0812">Transmembrane</keyword>
<sequence length="548" mass="54062">MIGTAEQAPPAAIRLRAALGLGGAGALLVAAGPLLGVADAAPAWNSAPLLAALALLVVLPAGVLLARRRLEAAAAALVPPAAFAFAGLLSDLRIATDPGRVVRPELYVTGIAEPVPGTGLWVLLAGRALLVVAGLLALPALRDELPERPRYALSGLAGALAAAGLFAAPFASRDIFIKPRGVADSEGLELAGGLLRCAAALLLCLLAGALGAELRRVVLLSTALTFVAAAVPWVVAPYATDSLGLGLGPVQVLVGAVVALGAAISTKAPGDDAITLPGLRKLHLATAAFGALAGVTALAGALLPQLALPPALTAPDDYSARLLWPAGLLVLVLAAALRLTPRARPALAAALATVPLAGLGALDSAHAATQVTSGSALAVSLGRIEPGTGAWLTAVSLVLAAVAAVLAVLAGAAERDETEEEPPAETSLPLVGALVTTGLLAVGAFALPVIKAPELTPIPLLDLRLGSWGLLLALATVLIALAVAAKARALAGAALLGGVALVLLTRVLEYPLTSARAEEAAPAPGLWLAAAATAAALAAAVASTARNR</sequence>
<protein>
    <submittedName>
        <fullName evidence="2">Uncharacterized protein</fullName>
    </submittedName>
</protein>
<feature type="transmembrane region" description="Helical" evidence="1">
    <location>
        <begin position="284"/>
        <end position="302"/>
    </location>
</feature>
<keyword evidence="1" id="KW-0472">Membrane</keyword>
<proteinExistence type="predicted"/>
<feature type="transmembrane region" description="Helical" evidence="1">
    <location>
        <begin position="217"/>
        <end position="236"/>
    </location>
</feature>
<name>A0AA45R2B4_9PSEU</name>
<feature type="transmembrane region" description="Helical" evidence="1">
    <location>
        <begin position="322"/>
        <end position="339"/>
    </location>
</feature>
<feature type="transmembrane region" description="Helical" evidence="1">
    <location>
        <begin position="520"/>
        <end position="542"/>
    </location>
</feature>
<feature type="transmembrane region" description="Helical" evidence="1">
    <location>
        <begin position="151"/>
        <end position="170"/>
    </location>
</feature>
<evidence type="ECO:0000256" key="1">
    <source>
        <dbReference type="SAM" id="Phobius"/>
    </source>
</evidence>
<reference evidence="2" key="1">
    <citation type="submission" date="2021-04" db="EMBL/GenBank/DDBJ databases">
        <title>Genomic sequence of Actinosynnema pretiosum subsp. pretiosum ATCC 31280 (C-14919).</title>
        <authorList>
            <person name="Bai L."/>
            <person name="Wang X."/>
            <person name="Xiao Y."/>
        </authorList>
    </citation>
    <scope>NUCLEOTIDE SEQUENCE</scope>
    <source>
        <strain evidence="2">ATCC 31280</strain>
    </source>
</reference>
<organism evidence="2 3">
    <name type="scientific">Actinosynnema pretiosum subsp. pretiosum</name>
    <dbReference type="NCBI Taxonomy" id="103721"/>
    <lineage>
        <taxon>Bacteria</taxon>
        <taxon>Bacillati</taxon>
        <taxon>Actinomycetota</taxon>
        <taxon>Actinomycetes</taxon>
        <taxon>Pseudonocardiales</taxon>
        <taxon>Pseudonocardiaceae</taxon>
        <taxon>Actinosynnema</taxon>
    </lineage>
</organism>
<feature type="transmembrane region" description="Helical" evidence="1">
    <location>
        <begin position="17"/>
        <end position="35"/>
    </location>
</feature>
<keyword evidence="1" id="KW-1133">Transmembrane helix</keyword>
<gene>
    <name evidence="2" type="ORF">KCV87_23435</name>
</gene>
<feature type="transmembrane region" description="Helical" evidence="1">
    <location>
        <begin position="430"/>
        <end position="450"/>
    </location>
</feature>
<feature type="transmembrane region" description="Helical" evidence="1">
    <location>
        <begin position="242"/>
        <end position="264"/>
    </location>
</feature>
<evidence type="ECO:0000313" key="3">
    <source>
        <dbReference type="Proteomes" id="UP000677152"/>
    </source>
</evidence>